<keyword evidence="6" id="KW-0687">Ribonucleoprotein</keyword>
<feature type="binding site" evidence="5">
    <location>
        <position position="184"/>
    </location>
    <ligand>
        <name>S-adenosyl-L-methionine</name>
        <dbReference type="ChEBI" id="CHEBI:59789"/>
    </ligand>
</feature>
<evidence type="ECO:0000256" key="5">
    <source>
        <dbReference type="HAMAP-Rule" id="MF_00735"/>
    </source>
</evidence>
<dbReference type="NCBIfam" id="TIGR00406">
    <property type="entry name" value="prmA"/>
    <property type="match status" value="1"/>
</dbReference>
<keyword evidence="2 5" id="KW-0489">Methyltransferase</keyword>
<gene>
    <name evidence="5 6" type="primary">prmA</name>
    <name evidence="6" type="ORF">KQI42_09935</name>
</gene>
<dbReference type="PIRSF" id="PIRSF000401">
    <property type="entry name" value="RPL11_MTase"/>
    <property type="match status" value="1"/>
</dbReference>
<protein>
    <recommendedName>
        <fullName evidence="5">Ribosomal protein L11 methyltransferase</fullName>
        <shortName evidence="5">L11 Mtase</shortName>
        <ecNumber evidence="5">2.1.1.-</ecNumber>
    </recommendedName>
</protein>
<evidence type="ECO:0000256" key="3">
    <source>
        <dbReference type="ARBA" id="ARBA00022679"/>
    </source>
</evidence>
<dbReference type="RefSeq" id="WP_216519353.1">
    <property type="nucleotide sequence ID" value="NZ_JAHLPM010000007.1"/>
</dbReference>
<dbReference type="PANTHER" id="PTHR43648:SF1">
    <property type="entry name" value="ELECTRON TRANSFER FLAVOPROTEIN BETA SUBUNIT LYSINE METHYLTRANSFERASE"/>
    <property type="match status" value="1"/>
</dbReference>
<evidence type="ECO:0000256" key="4">
    <source>
        <dbReference type="ARBA" id="ARBA00022691"/>
    </source>
</evidence>
<keyword evidence="4 5" id="KW-0949">S-adenosyl-L-methionine</keyword>
<comment type="subcellular location">
    <subcellularLocation>
        <location evidence="5">Cytoplasm</location>
    </subcellularLocation>
</comment>
<dbReference type="PANTHER" id="PTHR43648">
    <property type="entry name" value="ELECTRON TRANSFER FLAVOPROTEIN BETA SUBUNIT LYSINE METHYLTRANSFERASE"/>
    <property type="match status" value="1"/>
</dbReference>
<comment type="caution">
    <text evidence="6">The sequence shown here is derived from an EMBL/GenBank/DDBJ whole genome shotgun (WGS) entry which is preliminary data.</text>
</comment>
<dbReference type="GO" id="GO:0008168">
    <property type="term" value="F:methyltransferase activity"/>
    <property type="evidence" value="ECO:0007669"/>
    <property type="project" value="UniProtKB-KW"/>
</dbReference>
<dbReference type="InterPro" id="IPR004498">
    <property type="entry name" value="Ribosomal_PrmA_MeTrfase"/>
</dbReference>
<keyword evidence="7" id="KW-1185">Reference proteome</keyword>
<accession>A0ABS6E5Y1</accession>
<dbReference type="EMBL" id="JAHLPM010000007">
    <property type="protein sequence ID" value="MBU5438330.1"/>
    <property type="molecule type" value="Genomic_DNA"/>
</dbReference>
<organism evidence="6 7">
    <name type="scientific">Tissierella simiarum</name>
    <dbReference type="NCBI Taxonomy" id="2841534"/>
    <lineage>
        <taxon>Bacteria</taxon>
        <taxon>Bacillati</taxon>
        <taxon>Bacillota</taxon>
        <taxon>Tissierellia</taxon>
        <taxon>Tissierellales</taxon>
        <taxon>Tissierellaceae</taxon>
        <taxon>Tissierella</taxon>
    </lineage>
</organism>
<comment type="catalytic activity">
    <reaction evidence="5">
        <text>L-lysyl-[protein] + 3 S-adenosyl-L-methionine = N(6),N(6),N(6)-trimethyl-L-lysyl-[protein] + 3 S-adenosyl-L-homocysteine + 3 H(+)</text>
        <dbReference type="Rhea" id="RHEA:54192"/>
        <dbReference type="Rhea" id="RHEA-COMP:9752"/>
        <dbReference type="Rhea" id="RHEA-COMP:13826"/>
        <dbReference type="ChEBI" id="CHEBI:15378"/>
        <dbReference type="ChEBI" id="CHEBI:29969"/>
        <dbReference type="ChEBI" id="CHEBI:57856"/>
        <dbReference type="ChEBI" id="CHEBI:59789"/>
        <dbReference type="ChEBI" id="CHEBI:61961"/>
    </reaction>
</comment>
<proteinExistence type="inferred from homology"/>
<dbReference type="CDD" id="cd02440">
    <property type="entry name" value="AdoMet_MTases"/>
    <property type="match status" value="1"/>
</dbReference>
<dbReference type="Proteomes" id="UP000749471">
    <property type="component" value="Unassembled WGS sequence"/>
</dbReference>
<comment type="similarity">
    <text evidence="5">Belongs to the methyltransferase superfamily. PrmA family.</text>
</comment>
<sequence>MKWIEVQVKTTTEAEDIVSNILYDLGANGLAIEDPKDILELSQSKEDWDFIDPSLIDLDFEGILIKAYFSESEDLPDKIELIKQSIEKSSQYNIDDKVLGEVIISEVNDNDWAESWKKYYKPKKIGNRIIIKPSWEEYEPKETDLIIELDPGMAFGTGTHETTIMCAEALEKYMKSGNIVYDIGCGSGILSIVAAKLGADKVLGIDLDELCVKVSKENIELNHVENIVEIKKGNLLDIVHGKANIVVSNIIAEIIAGMTKELKDYLEKDGLFIGSGIIIEKIDLVKDSLEQNGFKILEIKKMNDWSCIVAIVE</sequence>
<evidence type="ECO:0000313" key="6">
    <source>
        <dbReference type="EMBL" id="MBU5438330.1"/>
    </source>
</evidence>
<dbReference type="Pfam" id="PF06325">
    <property type="entry name" value="PrmA"/>
    <property type="match status" value="1"/>
</dbReference>
<dbReference type="InterPro" id="IPR050078">
    <property type="entry name" value="Ribosomal_L11_MeTrfase_PrmA"/>
</dbReference>
<evidence type="ECO:0000256" key="1">
    <source>
        <dbReference type="ARBA" id="ARBA00022490"/>
    </source>
</evidence>
<keyword evidence="6" id="KW-0689">Ribosomal protein</keyword>
<name>A0ABS6E5Y1_9FIRM</name>
<dbReference type="GO" id="GO:0032259">
    <property type="term" value="P:methylation"/>
    <property type="evidence" value="ECO:0007669"/>
    <property type="project" value="UniProtKB-KW"/>
</dbReference>
<comment type="function">
    <text evidence="5">Methylates ribosomal protein L11.</text>
</comment>
<keyword evidence="3 5" id="KW-0808">Transferase</keyword>
<feature type="binding site" evidence="5">
    <location>
        <position position="206"/>
    </location>
    <ligand>
        <name>S-adenosyl-L-methionine</name>
        <dbReference type="ChEBI" id="CHEBI:59789"/>
    </ligand>
</feature>
<evidence type="ECO:0000256" key="2">
    <source>
        <dbReference type="ARBA" id="ARBA00022603"/>
    </source>
</evidence>
<feature type="binding site" evidence="5">
    <location>
        <position position="249"/>
    </location>
    <ligand>
        <name>S-adenosyl-L-methionine</name>
        <dbReference type="ChEBI" id="CHEBI:59789"/>
    </ligand>
</feature>
<evidence type="ECO:0000313" key="7">
    <source>
        <dbReference type="Proteomes" id="UP000749471"/>
    </source>
</evidence>
<dbReference type="EC" id="2.1.1.-" evidence="5"/>
<keyword evidence="1 5" id="KW-0963">Cytoplasm</keyword>
<feature type="binding site" evidence="5">
    <location>
        <position position="163"/>
    </location>
    <ligand>
        <name>S-adenosyl-L-methionine</name>
        <dbReference type="ChEBI" id="CHEBI:59789"/>
    </ligand>
</feature>
<reference evidence="6 7" key="1">
    <citation type="submission" date="2021-06" db="EMBL/GenBank/DDBJ databases">
        <authorList>
            <person name="Sun Q."/>
            <person name="Li D."/>
        </authorList>
    </citation>
    <scope>NUCLEOTIDE SEQUENCE [LARGE SCALE GENOMIC DNA]</scope>
    <source>
        <strain evidence="6 7">MSJ-40</strain>
    </source>
</reference>
<dbReference type="HAMAP" id="MF_00735">
    <property type="entry name" value="Methyltr_PrmA"/>
    <property type="match status" value="1"/>
</dbReference>
<dbReference type="GO" id="GO:0005840">
    <property type="term" value="C:ribosome"/>
    <property type="evidence" value="ECO:0007669"/>
    <property type="project" value="UniProtKB-KW"/>
</dbReference>